<name>A0A1E5GHM5_9ENTE</name>
<protein>
    <submittedName>
        <fullName evidence="2">Uncharacterized protein</fullName>
    </submittedName>
</protein>
<keyword evidence="1" id="KW-0812">Transmembrane</keyword>
<reference evidence="3" key="1">
    <citation type="submission" date="2016-09" db="EMBL/GenBank/DDBJ databases">
        <authorList>
            <person name="Gulvik C.A."/>
        </authorList>
    </citation>
    <scope>NUCLEOTIDE SEQUENCE [LARGE SCALE GENOMIC DNA]</scope>
    <source>
        <strain evidence="3">DSM 23328</strain>
    </source>
</reference>
<evidence type="ECO:0000313" key="3">
    <source>
        <dbReference type="Proteomes" id="UP000094068"/>
    </source>
</evidence>
<dbReference type="OrthoDB" id="1956346at2"/>
<evidence type="ECO:0000256" key="1">
    <source>
        <dbReference type="SAM" id="Phobius"/>
    </source>
</evidence>
<gene>
    <name evidence="2" type="ORF">BCR21_08050</name>
</gene>
<dbReference type="Proteomes" id="UP000094068">
    <property type="component" value="Unassembled WGS sequence"/>
</dbReference>
<feature type="transmembrane region" description="Helical" evidence="1">
    <location>
        <begin position="107"/>
        <end position="125"/>
    </location>
</feature>
<sequence length="177" mass="20505">MDIEIPTILHEVFGKRQRVTQLIGILSFGIILTTLLFMYYPSVYLQISLWRRIAAFVFVVDIFSGCIANFTKSTNNYYANDKLKQIIFLSIHFHLILVAIFLGISIWSFLLVWLYTIVCSFIIIFLRKDDQIFVGGFLLCVGLAAIVMLEMEGFMMIVSMLFLIKVLFSFSVDHYQK</sequence>
<dbReference type="EMBL" id="MIJZ01000012">
    <property type="protein sequence ID" value="OEG12179.1"/>
    <property type="molecule type" value="Genomic_DNA"/>
</dbReference>
<keyword evidence="1" id="KW-1133">Transmembrane helix</keyword>
<keyword evidence="3" id="KW-1185">Reference proteome</keyword>
<feature type="transmembrane region" description="Helical" evidence="1">
    <location>
        <begin position="83"/>
        <end position="101"/>
    </location>
</feature>
<feature type="transmembrane region" description="Helical" evidence="1">
    <location>
        <begin position="154"/>
        <end position="172"/>
    </location>
</feature>
<feature type="transmembrane region" description="Helical" evidence="1">
    <location>
        <begin position="22"/>
        <end position="41"/>
    </location>
</feature>
<comment type="caution">
    <text evidence="2">The sequence shown here is derived from an EMBL/GenBank/DDBJ whole genome shotgun (WGS) entry which is preliminary data.</text>
</comment>
<evidence type="ECO:0000313" key="2">
    <source>
        <dbReference type="EMBL" id="OEG12179.1"/>
    </source>
</evidence>
<dbReference type="RefSeq" id="WP_069646007.1">
    <property type="nucleotide sequence ID" value="NZ_MIJZ01000012.1"/>
</dbReference>
<keyword evidence="1" id="KW-0472">Membrane</keyword>
<proteinExistence type="predicted"/>
<feature type="transmembrane region" description="Helical" evidence="1">
    <location>
        <begin position="132"/>
        <end position="148"/>
    </location>
</feature>
<organism evidence="2 3">
    <name type="scientific">Enterococcus ureasiticus</name>
    <dbReference type="NCBI Taxonomy" id="903984"/>
    <lineage>
        <taxon>Bacteria</taxon>
        <taxon>Bacillati</taxon>
        <taxon>Bacillota</taxon>
        <taxon>Bacilli</taxon>
        <taxon>Lactobacillales</taxon>
        <taxon>Enterococcaceae</taxon>
        <taxon>Enterococcus</taxon>
    </lineage>
</organism>
<dbReference type="AlphaFoldDB" id="A0A1E5GHM5"/>
<feature type="transmembrane region" description="Helical" evidence="1">
    <location>
        <begin position="53"/>
        <end position="71"/>
    </location>
</feature>
<accession>A0A1E5GHM5</accession>